<evidence type="ECO:0000313" key="3">
    <source>
        <dbReference type="Proteomes" id="UP000823588"/>
    </source>
</evidence>
<keyword evidence="1" id="KW-1133">Transmembrane helix</keyword>
<accession>A0A8T4GH40</accession>
<keyword evidence="3" id="KW-1185">Reference proteome</keyword>
<evidence type="ECO:0000256" key="1">
    <source>
        <dbReference type="SAM" id="Phobius"/>
    </source>
</evidence>
<dbReference type="InterPro" id="IPR045713">
    <property type="entry name" value="DUF6069"/>
</dbReference>
<dbReference type="Pfam" id="PF19545">
    <property type="entry name" value="DUF6069"/>
    <property type="match status" value="1"/>
</dbReference>
<feature type="transmembrane region" description="Helical" evidence="1">
    <location>
        <begin position="80"/>
        <end position="102"/>
    </location>
</feature>
<reference evidence="2" key="1">
    <citation type="submission" date="2021-03" db="EMBL/GenBank/DDBJ databases">
        <title>Genomic Encyclopedia of Type Strains, Phase IV (KMG-IV): sequencing the most valuable type-strain genomes for metagenomic binning, comparative biology and taxonomic classification.</title>
        <authorList>
            <person name="Goeker M."/>
        </authorList>
    </citation>
    <scope>NUCLEOTIDE SEQUENCE</scope>
    <source>
        <strain evidence="2">DSM 23564</strain>
    </source>
</reference>
<protein>
    <submittedName>
        <fullName evidence="2">Cytochrome bd-type quinol oxidase subunit 2</fullName>
    </submittedName>
</protein>
<organism evidence="2 3">
    <name type="scientific">Halorubrum alkaliphilum</name>
    <dbReference type="NCBI Taxonomy" id="261290"/>
    <lineage>
        <taxon>Archaea</taxon>
        <taxon>Methanobacteriati</taxon>
        <taxon>Methanobacteriota</taxon>
        <taxon>Stenosarchaea group</taxon>
        <taxon>Halobacteria</taxon>
        <taxon>Halobacteriales</taxon>
        <taxon>Haloferacaceae</taxon>
        <taxon>Halorubrum</taxon>
    </lineage>
</organism>
<dbReference type="OrthoDB" id="292951at2157"/>
<keyword evidence="1" id="KW-0812">Transmembrane</keyword>
<name>A0A8T4GH40_9EURY</name>
<dbReference type="RefSeq" id="WP_209486475.1">
    <property type="nucleotide sequence ID" value="NZ_JAGGKQ010000023.1"/>
</dbReference>
<keyword evidence="1" id="KW-0472">Membrane</keyword>
<dbReference type="AlphaFoldDB" id="A0A8T4GH40"/>
<gene>
    <name evidence="2" type="ORF">J2751_002578</name>
</gene>
<sequence length="135" mass="14249">MPSQNPTAARALATRGIGTFVIAVIVNLILGWITLSQNLVASTEFFQYPPIIVWTLLGTVGATLVYGALTRRSATPDQTFVRIAVAVLLLSFLPNIGLLFAVDDVTTSEAIGLMALHVPPAIVAVLALPNTPLGR</sequence>
<dbReference type="Proteomes" id="UP000823588">
    <property type="component" value="Unassembled WGS sequence"/>
</dbReference>
<feature type="transmembrane region" description="Helical" evidence="1">
    <location>
        <begin position="12"/>
        <end position="33"/>
    </location>
</feature>
<dbReference type="EMBL" id="JAGGKQ010000023">
    <property type="protein sequence ID" value="MBP1923536.1"/>
    <property type="molecule type" value="Genomic_DNA"/>
</dbReference>
<evidence type="ECO:0000313" key="2">
    <source>
        <dbReference type="EMBL" id="MBP1923536.1"/>
    </source>
</evidence>
<proteinExistence type="predicted"/>
<feature type="transmembrane region" description="Helical" evidence="1">
    <location>
        <begin position="108"/>
        <end position="128"/>
    </location>
</feature>
<feature type="transmembrane region" description="Helical" evidence="1">
    <location>
        <begin position="45"/>
        <end position="68"/>
    </location>
</feature>
<comment type="caution">
    <text evidence="2">The sequence shown here is derived from an EMBL/GenBank/DDBJ whole genome shotgun (WGS) entry which is preliminary data.</text>
</comment>